<organism evidence="2 3">
    <name type="scientific">Basidiobolus meristosporus CBS 931.73</name>
    <dbReference type="NCBI Taxonomy" id="1314790"/>
    <lineage>
        <taxon>Eukaryota</taxon>
        <taxon>Fungi</taxon>
        <taxon>Fungi incertae sedis</taxon>
        <taxon>Zoopagomycota</taxon>
        <taxon>Entomophthoromycotina</taxon>
        <taxon>Basidiobolomycetes</taxon>
        <taxon>Basidiobolales</taxon>
        <taxon>Basidiobolaceae</taxon>
        <taxon>Basidiobolus</taxon>
    </lineage>
</organism>
<protein>
    <submittedName>
        <fullName evidence="2">Uncharacterized protein</fullName>
    </submittedName>
</protein>
<comment type="caution">
    <text evidence="2">The sequence shown here is derived from an EMBL/GenBank/DDBJ whole genome shotgun (WGS) entry which is preliminary data.</text>
</comment>
<feature type="region of interest" description="Disordered" evidence="1">
    <location>
        <begin position="1"/>
        <end position="20"/>
    </location>
</feature>
<dbReference type="EMBL" id="MCFE01001016">
    <property type="protein sequence ID" value="ORX75421.1"/>
    <property type="molecule type" value="Genomic_DNA"/>
</dbReference>
<dbReference type="AlphaFoldDB" id="A0A1Y1WPF4"/>
<sequence>MNEQPCPPFLSKRQSSPPLPLQEIPHSFEATIGQLTGKSFHLSPTQMSPSPPESICEESDLELEIDRALSTGFNHKKDKRVHDYHHRLHKRYNGMMGYLQKQTTTYWK</sequence>
<proteinExistence type="predicted"/>
<keyword evidence="3" id="KW-1185">Reference proteome</keyword>
<name>A0A1Y1WPF4_9FUNG</name>
<dbReference type="InParanoid" id="A0A1Y1WPF4"/>
<evidence type="ECO:0000313" key="3">
    <source>
        <dbReference type="Proteomes" id="UP000193498"/>
    </source>
</evidence>
<dbReference type="Proteomes" id="UP000193498">
    <property type="component" value="Unassembled WGS sequence"/>
</dbReference>
<evidence type="ECO:0000313" key="2">
    <source>
        <dbReference type="EMBL" id="ORX75421.1"/>
    </source>
</evidence>
<accession>A0A1Y1WPF4</accession>
<reference evidence="2 3" key="1">
    <citation type="submission" date="2016-07" db="EMBL/GenBank/DDBJ databases">
        <title>Pervasive Adenine N6-methylation of Active Genes in Fungi.</title>
        <authorList>
            <consortium name="DOE Joint Genome Institute"/>
            <person name="Mondo S.J."/>
            <person name="Dannebaum R.O."/>
            <person name="Kuo R.C."/>
            <person name="Labutti K."/>
            <person name="Haridas S."/>
            <person name="Kuo A."/>
            <person name="Salamov A."/>
            <person name="Ahrendt S.R."/>
            <person name="Lipzen A."/>
            <person name="Sullivan W."/>
            <person name="Andreopoulos W.B."/>
            <person name="Clum A."/>
            <person name="Lindquist E."/>
            <person name="Daum C."/>
            <person name="Ramamoorthy G.K."/>
            <person name="Gryganskyi A."/>
            <person name="Culley D."/>
            <person name="Magnuson J.K."/>
            <person name="James T.Y."/>
            <person name="O'Malley M.A."/>
            <person name="Stajich J.E."/>
            <person name="Spatafora J.W."/>
            <person name="Visel A."/>
            <person name="Grigoriev I.V."/>
        </authorList>
    </citation>
    <scope>NUCLEOTIDE SEQUENCE [LARGE SCALE GENOMIC DNA]</scope>
    <source>
        <strain evidence="2 3">CBS 931.73</strain>
    </source>
</reference>
<evidence type="ECO:0000256" key="1">
    <source>
        <dbReference type="SAM" id="MobiDB-lite"/>
    </source>
</evidence>
<gene>
    <name evidence="2" type="ORF">K493DRAFT_364122</name>
</gene>